<reference evidence="2" key="1">
    <citation type="journal article" date="2019" name="Nat. Commun.">
        <title>The genome of broomcorn millet.</title>
        <authorList>
            <person name="Zou C."/>
            <person name="Miki D."/>
            <person name="Li D."/>
            <person name="Tang Q."/>
            <person name="Xiao L."/>
            <person name="Rajput S."/>
            <person name="Deng P."/>
            <person name="Jia W."/>
            <person name="Huang R."/>
            <person name="Zhang M."/>
            <person name="Sun Y."/>
            <person name="Hu J."/>
            <person name="Fu X."/>
            <person name="Schnable P.S."/>
            <person name="Li F."/>
            <person name="Zhang H."/>
            <person name="Feng B."/>
            <person name="Zhu X."/>
            <person name="Liu R."/>
            <person name="Schnable J.C."/>
            <person name="Zhu J.-K."/>
            <person name="Zhang H."/>
        </authorList>
    </citation>
    <scope>NUCLEOTIDE SEQUENCE [LARGE SCALE GENOMIC DNA]</scope>
</reference>
<dbReference type="Proteomes" id="UP000275267">
    <property type="component" value="Unassembled WGS sequence"/>
</dbReference>
<proteinExistence type="predicted"/>
<sequence length="135" mass="14742">MSKNAEISDSNIIEVTEADLKDDQREELAKHLEDYKKMYLQSFSRTRSGEAVKKAPIPVPRHITIAEDSGKMSDMIQQSVYQAFIDQSSVMTNTVYNAVISSFASGAVQGYQGPAYAPPITLPARSLPGTSQSAP</sequence>
<organism evidence="1 2">
    <name type="scientific">Panicum miliaceum</name>
    <name type="common">Proso millet</name>
    <name type="synonym">Broomcorn millet</name>
    <dbReference type="NCBI Taxonomy" id="4540"/>
    <lineage>
        <taxon>Eukaryota</taxon>
        <taxon>Viridiplantae</taxon>
        <taxon>Streptophyta</taxon>
        <taxon>Embryophyta</taxon>
        <taxon>Tracheophyta</taxon>
        <taxon>Spermatophyta</taxon>
        <taxon>Magnoliopsida</taxon>
        <taxon>Liliopsida</taxon>
        <taxon>Poales</taxon>
        <taxon>Poaceae</taxon>
        <taxon>PACMAD clade</taxon>
        <taxon>Panicoideae</taxon>
        <taxon>Panicodae</taxon>
        <taxon>Paniceae</taxon>
        <taxon>Panicinae</taxon>
        <taxon>Panicum</taxon>
        <taxon>Panicum sect. Panicum</taxon>
    </lineage>
</organism>
<gene>
    <name evidence="1" type="ORF">C2845_PM05G15930</name>
</gene>
<keyword evidence="2" id="KW-1185">Reference proteome</keyword>
<dbReference type="EMBL" id="PQIB02000003">
    <property type="protein sequence ID" value="RLN30006.1"/>
    <property type="molecule type" value="Genomic_DNA"/>
</dbReference>
<evidence type="ECO:0000313" key="1">
    <source>
        <dbReference type="EMBL" id="RLN30006.1"/>
    </source>
</evidence>
<dbReference type="AlphaFoldDB" id="A0A3L6T201"/>
<accession>A0A3L6T201</accession>
<protein>
    <submittedName>
        <fullName evidence="1">Uncharacterized protein</fullName>
    </submittedName>
</protein>
<comment type="caution">
    <text evidence="1">The sequence shown here is derived from an EMBL/GenBank/DDBJ whole genome shotgun (WGS) entry which is preliminary data.</text>
</comment>
<name>A0A3L6T201_PANMI</name>
<evidence type="ECO:0000313" key="2">
    <source>
        <dbReference type="Proteomes" id="UP000275267"/>
    </source>
</evidence>